<feature type="domain" description="USP" evidence="2">
    <location>
        <begin position="27"/>
        <end position="305"/>
    </location>
</feature>
<evidence type="ECO:0000313" key="4">
    <source>
        <dbReference type="Proteomes" id="UP000265120"/>
    </source>
</evidence>
<dbReference type="PROSITE" id="PS00973">
    <property type="entry name" value="USP_2"/>
    <property type="match status" value="1"/>
</dbReference>
<feature type="region of interest" description="Disordered" evidence="1">
    <location>
        <begin position="432"/>
        <end position="513"/>
    </location>
</feature>
<dbReference type="InterPro" id="IPR028889">
    <property type="entry name" value="USP"/>
</dbReference>
<dbReference type="RefSeq" id="XP_024914477.1">
    <property type="nucleotide sequence ID" value="XM_025058709.1"/>
</dbReference>
<keyword evidence="4" id="KW-1185">Reference proteome</keyword>
<dbReference type="PROSITE" id="PS50235">
    <property type="entry name" value="USP_3"/>
    <property type="match status" value="1"/>
</dbReference>
<dbReference type="RefSeq" id="XP_024914474.1">
    <property type="nucleotide sequence ID" value="XM_025058706.1"/>
</dbReference>
<reference evidence="3 4" key="1">
    <citation type="journal article" date="2014" name="Nat. Genet.">
        <title>Whole-genome sequence of a flatfish provides insights into ZW sex chromosome evolution and adaptation to a benthic lifestyle.</title>
        <authorList>
            <person name="Chen S."/>
            <person name="Zhang G."/>
            <person name="Shao C."/>
            <person name="Huang Q."/>
            <person name="Liu G."/>
            <person name="Zhang P."/>
            <person name="Song W."/>
            <person name="An N."/>
            <person name="Chalopin D."/>
            <person name="Volff J.N."/>
            <person name="Hong Y."/>
            <person name="Li Q."/>
            <person name="Sha Z."/>
            <person name="Zhou H."/>
            <person name="Xie M."/>
            <person name="Yu Q."/>
            <person name="Liu Y."/>
            <person name="Xiang H."/>
            <person name="Wang N."/>
            <person name="Wu K."/>
            <person name="Yang C."/>
            <person name="Zhou Q."/>
            <person name="Liao X."/>
            <person name="Yang L."/>
            <person name="Hu Q."/>
            <person name="Zhang J."/>
            <person name="Meng L."/>
            <person name="Jin L."/>
            <person name="Tian Y."/>
            <person name="Lian J."/>
            <person name="Yang J."/>
            <person name="Miao G."/>
            <person name="Liu S."/>
            <person name="Liang Z."/>
            <person name="Yan F."/>
            <person name="Li Y."/>
            <person name="Sun B."/>
            <person name="Zhang H."/>
            <person name="Zhang J."/>
            <person name="Zhu Y."/>
            <person name="Du M."/>
            <person name="Zhao Y."/>
            <person name="Schartl M."/>
            <person name="Tang Q."/>
            <person name="Wang J."/>
        </authorList>
    </citation>
    <scope>NUCLEOTIDE SEQUENCE</scope>
</reference>
<dbReference type="InterPro" id="IPR050164">
    <property type="entry name" value="Peptidase_C19"/>
</dbReference>
<dbReference type="CDD" id="cd02257">
    <property type="entry name" value="Peptidase_C19"/>
    <property type="match status" value="1"/>
</dbReference>
<dbReference type="GO" id="GO:0016579">
    <property type="term" value="P:protein deubiquitination"/>
    <property type="evidence" value="ECO:0007669"/>
    <property type="project" value="InterPro"/>
</dbReference>
<dbReference type="Proteomes" id="UP000265120">
    <property type="component" value="Chromosome 1"/>
</dbReference>
<dbReference type="Ensembl" id="ENSCSET00000006879.1">
    <property type="protein sequence ID" value="ENSCSEP00000006804.1"/>
    <property type="gene ID" value="ENSCSEG00000004397.1"/>
</dbReference>
<dbReference type="GO" id="GO:0005634">
    <property type="term" value="C:nucleus"/>
    <property type="evidence" value="ECO:0007669"/>
    <property type="project" value="TreeGrafter"/>
</dbReference>
<accession>A0A3P8UYB0</accession>
<protein>
    <submittedName>
        <fullName evidence="3">Ubiquitin carboxyl-terminal hydrolase 47-like</fullName>
    </submittedName>
</protein>
<sequence>MKDNSINQECVKALRERLDNINVSDYHGLESPGLTCYLNSILQVFFMTEDFRRAVNRCYSKEHTTMDGLLYTLFSDLERSLATTHQVTTTLGIVDVLEQRDAAEYFERILYLTSPEASKIFKGELQHKITCLTCKKWNHTRNYFWILPLAVKKSSPHTYSVDRGLRSFFREETVCGENKMYCNHCSSKKDAIIGCAVTQQPQILTLLLKRFTFDYRSSCFVKLHCSVDIPATLLMGNRRYQLYALVHHYGSLTGGHYTSQVQSFETGEWYCFNDNIVEKVQKPLFDCEKATLRSESAYLLMYRAGEFKGHLRSSQRLFKIKTFFDVVHQKNVDVFVVKDRTFSEDAGEGEGPGAALDLKDVFGGSGDPSAEVDTELQTEGDLDHMDVDRPRQRSVYEEHVDNSAPVQNHLSAQDRLKPSDVCWDMMCTDKNDRQQMTDGTSKCQSKSQIQAEKNLQGAKSKGSPPSNGLTKCHLSPSLHRKPKANGEKLLPAMTASERRRHHRKEKSKVKPWK</sequence>
<dbReference type="InterPro" id="IPR018200">
    <property type="entry name" value="USP_CS"/>
</dbReference>
<dbReference type="InterPro" id="IPR001394">
    <property type="entry name" value="Peptidase_C19_UCH"/>
</dbReference>
<dbReference type="GO" id="GO:0005829">
    <property type="term" value="C:cytosol"/>
    <property type="evidence" value="ECO:0007669"/>
    <property type="project" value="TreeGrafter"/>
</dbReference>
<dbReference type="InParanoid" id="A0A3P8UYB0"/>
<name>A0A3P8UYB0_CYNSE</name>
<reference evidence="3" key="2">
    <citation type="submission" date="2025-08" db="UniProtKB">
        <authorList>
            <consortium name="Ensembl"/>
        </authorList>
    </citation>
    <scope>IDENTIFICATION</scope>
</reference>
<dbReference type="Pfam" id="PF00443">
    <property type="entry name" value="UCH"/>
    <property type="match status" value="1"/>
</dbReference>
<evidence type="ECO:0000256" key="1">
    <source>
        <dbReference type="SAM" id="MobiDB-lite"/>
    </source>
</evidence>
<dbReference type="PANTHER" id="PTHR24006:SF899">
    <property type="entry name" value="UBIQUITIN CARBOXYL-TERMINAL HYDROLASE"/>
    <property type="match status" value="1"/>
</dbReference>
<dbReference type="OrthoDB" id="292964at2759"/>
<dbReference type="SUPFAM" id="SSF54001">
    <property type="entry name" value="Cysteine proteinases"/>
    <property type="match status" value="1"/>
</dbReference>
<dbReference type="InterPro" id="IPR038765">
    <property type="entry name" value="Papain-like_cys_pep_sf"/>
</dbReference>
<dbReference type="GO" id="GO:0004843">
    <property type="term" value="F:cysteine-type deubiquitinase activity"/>
    <property type="evidence" value="ECO:0007669"/>
    <property type="project" value="InterPro"/>
</dbReference>
<feature type="compositionally biased region" description="Polar residues" evidence="1">
    <location>
        <begin position="436"/>
        <end position="453"/>
    </location>
</feature>
<dbReference type="GeneTree" id="ENSGT00940000174852"/>
<evidence type="ECO:0000313" key="3">
    <source>
        <dbReference type="Ensembl" id="ENSCSEP00000006804.1"/>
    </source>
</evidence>
<dbReference type="PANTHER" id="PTHR24006">
    <property type="entry name" value="UBIQUITIN CARBOXYL-TERMINAL HYDROLASE"/>
    <property type="match status" value="1"/>
</dbReference>
<organism evidence="3 4">
    <name type="scientific">Cynoglossus semilaevis</name>
    <name type="common">Tongue sole</name>
    <dbReference type="NCBI Taxonomy" id="244447"/>
    <lineage>
        <taxon>Eukaryota</taxon>
        <taxon>Metazoa</taxon>
        <taxon>Chordata</taxon>
        <taxon>Craniata</taxon>
        <taxon>Vertebrata</taxon>
        <taxon>Euteleostomi</taxon>
        <taxon>Actinopterygii</taxon>
        <taxon>Neopterygii</taxon>
        <taxon>Teleostei</taxon>
        <taxon>Neoteleostei</taxon>
        <taxon>Acanthomorphata</taxon>
        <taxon>Carangaria</taxon>
        <taxon>Pleuronectiformes</taxon>
        <taxon>Pleuronectoidei</taxon>
        <taxon>Cynoglossidae</taxon>
        <taxon>Cynoglossinae</taxon>
        <taxon>Cynoglossus</taxon>
    </lineage>
</organism>
<proteinExistence type="predicted"/>
<reference evidence="3" key="3">
    <citation type="submission" date="2025-09" db="UniProtKB">
        <authorList>
            <consortium name="Ensembl"/>
        </authorList>
    </citation>
    <scope>IDENTIFICATION</scope>
</reference>
<dbReference type="GeneID" id="103388200"/>
<dbReference type="STRING" id="244447.ENSCSEP00000006804"/>
<feature type="compositionally biased region" description="Basic residues" evidence="1">
    <location>
        <begin position="498"/>
        <end position="513"/>
    </location>
</feature>
<dbReference type="AlphaFoldDB" id="A0A3P8UYB0"/>
<dbReference type="Gene3D" id="3.90.70.10">
    <property type="entry name" value="Cysteine proteinases"/>
    <property type="match status" value="1"/>
</dbReference>
<evidence type="ECO:0000259" key="2">
    <source>
        <dbReference type="PROSITE" id="PS50235"/>
    </source>
</evidence>